<dbReference type="AlphaFoldDB" id="A0A6A6RJM5"/>
<evidence type="ECO:0000313" key="3">
    <source>
        <dbReference type="Proteomes" id="UP000799753"/>
    </source>
</evidence>
<sequence>MARPGARAKPTPTLSHDALSGVLRSAYKVAGIKHHRRLRLVEALRSNIQYAMEDCDKAERDAQSILNGFVRSERIIIEAWNKHRLGENTDIKNVFSAMNVEDDVSAENALNLPLFATAELSGAKFSSSTATQKISKPRSAANAQRLDYYSLSLAPSQDLPFPTGKANITIAEIICFFPKWLRSVDVIDRAFNNGAAGAMRNMIESYREMGDHVPEDIVIYAYDRTIKRMMRYYMCRRPGFETWCPSRHVTPPSHDPTSVSVAGFRTTKQVDPEDSNQQKLASVQFKDLANGVKKFPWGGDALDLTRCILYHRQEQHQDEDWKFPDDFDRLVLVLGGPTVVTSQHHDGAVFSRWNYKYIEKITATEKAEKRVKARKRKDSKAYGLALARLSDMIGFQEKAVEAGPQQNKRKRSAISPDSDSDSDVVPVRKIARAKRYNTGMPREDTPVETDSDADVDAFKGLKFKRTEDLRQSTRIRNKKKVNYAAAQRI</sequence>
<reference evidence="2" key="1">
    <citation type="journal article" date="2020" name="Stud. Mycol.">
        <title>101 Dothideomycetes genomes: a test case for predicting lifestyles and emergence of pathogens.</title>
        <authorList>
            <person name="Haridas S."/>
            <person name="Albert R."/>
            <person name="Binder M."/>
            <person name="Bloem J."/>
            <person name="Labutti K."/>
            <person name="Salamov A."/>
            <person name="Andreopoulos B."/>
            <person name="Baker S."/>
            <person name="Barry K."/>
            <person name="Bills G."/>
            <person name="Bluhm B."/>
            <person name="Cannon C."/>
            <person name="Castanera R."/>
            <person name="Culley D."/>
            <person name="Daum C."/>
            <person name="Ezra D."/>
            <person name="Gonzalez J."/>
            <person name="Henrissat B."/>
            <person name="Kuo A."/>
            <person name="Liang C."/>
            <person name="Lipzen A."/>
            <person name="Lutzoni F."/>
            <person name="Magnuson J."/>
            <person name="Mondo S."/>
            <person name="Nolan M."/>
            <person name="Ohm R."/>
            <person name="Pangilinan J."/>
            <person name="Park H.-J."/>
            <person name="Ramirez L."/>
            <person name="Alfaro M."/>
            <person name="Sun H."/>
            <person name="Tritt A."/>
            <person name="Yoshinaga Y."/>
            <person name="Zwiers L.-H."/>
            <person name="Turgeon B."/>
            <person name="Goodwin S."/>
            <person name="Spatafora J."/>
            <person name="Crous P."/>
            <person name="Grigoriev I."/>
        </authorList>
    </citation>
    <scope>NUCLEOTIDE SEQUENCE</scope>
    <source>
        <strain evidence="2">CBS 473.64</strain>
    </source>
</reference>
<accession>A0A6A6RJM5</accession>
<proteinExistence type="predicted"/>
<organism evidence="2 3">
    <name type="scientific">Massarina eburnea CBS 473.64</name>
    <dbReference type="NCBI Taxonomy" id="1395130"/>
    <lineage>
        <taxon>Eukaryota</taxon>
        <taxon>Fungi</taxon>
        <taxon>Dikarya</taxon>
        <taxon>Ascomycota</taxon>
        <taxon>Pezizomycotina</taxon>
        <taxon>Dothideomycetes</taxon>
        <taxon>Pleosporomycetidae</taxon>
        <taxon>Pleosporales</taxon>
        <taxon>Massarineae</taxon>
        <taxon>Massarinaceae</taxon>
        <taxon>Massarina</taxon>
    </lineage>
</organism>
<protein>
    <submittedName>
        <fullName evidence="2">Uncharacterized protein</fullName>
    </submittedName>
</protein>
<name>A0A6A6RJM5_9PLEO</name>
<dbReference type="OrthoDB" id="3675232at2759"/>
<dbReference type="EMBL" id="MU006806">
    <property type="protein sequence ID" value="KAF2635482.1"/>
    <property type="molecule type" value="Genomic_DNA"/>
</dbReference>
<gene>
    <name evidence="2" type="ORF">P280DRAFT_484538</name>
</gene>
<evidence type="ECO:0000313" key="2">
    <source>
        <dbReference type="EMBL" id="KAF2635482.1"/>
    </source>
</evidence>
<dbReference type="Proteomes" id="UP000799753">
    <property type="component" value="Unassembled WGS sequence"/>
</dbReference>
<evidence type="ECO:0000256" key="1">
    <source>
        <dbReference type="SAM" id="MobiDB-lite"/>
    </source>
</evidence>
<feature type="region of interest" description="Disordered" evidence="1">
    <location>
        <begin position="399"/>
        <end position="424"/>
    </location>
</feature>
<keyword evidence="3" id="KW-1185">Reference proteome</keyword>